<dbReference type="InterPro" id="IPR020845">
    <property type="entry name" value="AMP-binding_CS"/>
</dbReference>
<evidence type="ECO:0000313" key="3">
    <source>
        <dbReference type="EMBL" id="QXJ23792.1"/>
    </source>
</evidence>
<dbReference type="InterPro" id="IPR045851">
    <property type="entry name" value="AMP-bd_C_sf"/>
</dbReference>
<reference evidence="3" key="1">
    <citation type="submission" date="2020-07" db="EMBL/GenBank/DDBJ databases">
        <authorList>
            <person name="Tarantini F.S."/>
            <person name="Hong K.W."/>
            <person name="Chan K.G."/>
        </authorList>
    </citation>
    <scope>NUCLEOTIDE SEQUENCE</scope>
    <source>
        <strain evidence="3">32-07</strain>
    </source>
</reference>
<dbReference type="PROSITE" id="PS00455">
    <property type="entry name" value="AMP_BINDING"/>
    <property type="match status" value="1"/>
</dbReference>
<evidence type="ECO:0000256" key="1">
    <source>
        <dbReference type="ARBA" id="ARBA00006432"/>
    </source>
</evidence>
<dbReference type="EMBL" id="CP059572">
    <property type="protein sequence ID" value="QXJ23792.1"/>
    <property type="molecule type" value="Genomic_DNA"/>
</dbReference>
<protein>
    <submittedName>
        <fullName evidence="3">AMP-binding protein</fullName>
    </submittedName>
</protein>
<dbReference type="Gene3D" id="3.40.50.12780">
    <property type="entry name" value="N-terminal domain of ligase-like"/>
    <property type="match status" value="1"/>
</dbReference>
<dbReference type="PANTHER" id="PTHR22754:SF32">
    <property type="entry name" value="DISCO-INTERACTING PROTEIN 2"/>
    <property type="match status" value="1"/>
</dbReference>
<dbReference type="Gene3D" id="3.30.300.30">
    <property type="match status" value="1"/>
</dbReference>
<dbReference type="InterPro" id="IPR000873">
    <property type="entry name" value="AMP-dep_synth/lig_dom"/>
</dbReference>
<dbReference type="Proteomes" id="UP001049518">
    <property type="component" value="Chromosome"/>
</dbReference>
<dbReference type="Pfam" id="PF00501">
    <property type="entry name" value="AMP-binding"/>
    <property type="match status" value="1"/>
</dbReference>
<organism evidence="3 4">
    <name type="scientific">Actinomadura graeca</name>
    <dbReference type="NCBI Taxonomy" id="2750812"/>
    <lineage>
        <taxon>Bacteria</taxon>
        <taxon>Bacillati</taxon>
        <taxon>Actinomycetota</taxon>
        <taxon>Actinomycetes</taxon>
        <taxon>Streptosporangiales</taxon>
        <taxon>Thermomonosporaceae</taxon>
        <taxon>Actinomadura</taxon>
    </lineage>
</organism>
<dbReference type="InterPro" id="IPR042099">
    <property type="entry name" value="ANL_N_sf"/>
</dbReference>
<gene>
    <name evidence="3" type="ORF">AGRA3207_004995</name>
</gene>
<dbReference type="RefSeq" id="WP_231329464.1">
    <property type="nucleotide sequence ID" value="NZ_CP059572.1"/>
</dbReference>
<keyword evidence="4" id="KW-1185">Reference proteome</keyword>
<dbReference type="PANTHER" id="PTHR22754">
    <property type="entry name" value="DISCO-INTERACTING PROTEIN 2 DIP2 -RELATED"/>
    <property type="match status" value="1"/>
</dbReference>
<proteinExistence type="inferred from homology"/>
<dbReference type="SUPFAM" id="SSF56801">
    <property type="entry name" value="Acetyl-CoA synthetase-like"/>
    <property type="match status" value="1"/>
</dbReference>
<evidence type="ECO:0000313" key="4">
    <source>
        <dbReference type="Proteomes" id="UP001049518"/>
    </source>
</evidence>
<accession>A0ABX8QYH6</accession>
<feature type="domain" description="AMP-dependent synthetase/ligase" evidence="2">
    <location>
        <begin position="38"/>
        <end position="414"/>
    </location>
</feature>
<comment type="similarity">
    <text evidence="1">Belongs to the ATP-dependent AMP-binding enzyme family.</text>
</comment>
<sequence length="561" mass="59517">MTGHPRPEDMFGAATVPEVLELAARGPRGITFIDGNLRETPLPYRLLAAAARRAATALAGLGVRRGDRVAMLSSTSPRLLICLFGAWRAGAVPVVLAPPHRLSEVAVIMADIRGRLDHVGARCLVVADVFGGFVAGRIGAGRPVVTCGDLVAGRADDPPPIETCPNELAFLQYTSGTTGPAKAVALTHRQLLTNVAVCCDRLLLDGEHSVHASWAPLYHDLGLVAVLSCVASGIRMVLQPPEAFLSAPDSWLDALSRFRATSTVTPNFAYGLAARSMRLRPRGLDLSALRVCGDGSEPTRKDAADEFTARGARYGLRPEALTPMYGLAEATLSVSMGSLTEPMRWDHVRRDGLRPGGAATPAPEAGPGTRTLAVCGTAVPGVDLSIRAEDGTPLTDRVVGEICVRGPSVMRGYWRDREATAAVMRDGWLRTGDLGYRTPAGLVLSGRLKDMIIIGGANLYPEDYEHVAAQVDGVGAACAAFALPETERMVVAVEAHGGADPGDLAERVMARLRTEVGHAPDQVVVVRGQTIPLTSSGKVQRGRCRDGYFHGRLPILARRAR</sequence>
<evidence type="ECO:0000259" key="2">
    <source>
        <dbReference type="Pfam" id="PF00501"/>
    </source>
</evidence>
<name>A0ABX8QYH6_9ACTN</name>